<proteinExistence type="predicted"/>
<accession>A0AA41UEH4</accession>
<dbReference type="EMBL" id="JALAZD010000002">
    <property type="protein sequence ID" value="MCI0128429.1"/>
    <property type="molecule type" value="Genomic_DNA"/>
</dbReference>
<dbReference type="InterPro" id="IPR011335">
    <property type="entry name" value="Restrct_endonuc-II-like"/>
</dbReference>
<evidence type="ECO:0000313" key="3">
    <source>
        <dbReference type="Proteomes" id="UP001156140"/>
    </source>
</evidence>
<dbReference type="Gene3D" id="3.40.960.10">
    <property type="entry name" value="VSR Endonuclease"/>
    <property type="match status" value="1"/>
</dbReference>
<dbReference type="SUPFAM" id="SSF52980">
    <property type="entry name" value="Restriction endonuclease-like"/>
    <property type="match status" value="1"/>
</dbReference>
<dbReference type="CDD" id="cd01038">
    <property type="entry name" value="Endonuclease_DUF559"/>
    <property type="match status" value="1"/>
</dbReference>
<sequence length="113" mass="13026">MRGAKVTKFQTNKARTLRSTETDAEHRFWNMVRNRSLSGHKFVRQYAIGPYFADFVCRDAMLIVEIDGGQHSESIRDELRTKALNALGYSVLRFWNNEVLENLEGVADVLLYA</sequence>
<evidence type="ECO:0000313" key="2">
    <source>
        <dbReference type="EMBL" id="MCI0128429.1"/>
    </source>
</evidence>
<protein>
    <submittedName>
        <fullName evidence="2">DUF559 domain-containing protein</fullName>
    </submittedName>
</protein>
<reference evidence="2" key="1">
    <citation type="submission" date="2022-03" db="EMBL/GenBank/DDBJ databases">
        <title>The complete genome sequence of a Methyloterrigena soli.</title>
        <authorList>
            <person name="Zi Z."/>
        </authorList>
    </citation>
    <scope>NUCLEOTIDE SEQUENCE</scope>
    <source>
        <strain evidence="2">M48</strain>
    </source>
</reference>
<gene>
    <name evidence="2" type="ORF">ML536_16480</name>
</gene>
<feature type="domain" description="DUF559" evidence="1">
    <location>
        <begin position="10"/>
        <end position="110"/>
    </location>
</feature>
<dbReference type="Pfam" id="PF04480">
    <property type="entry name" value="DUF559"/>
    <property type="match status" value="1"/>
</dbReference>
<evidence type="ECO:0000259" key="1">
    <source>
        <dbReference type="Pfam" id="PF04480"/>
    </source>
</evidence>
<dbReference type="InterPro" id="IPR007569">
    <property type="entry name" value="DUF559"/>
</dbReference>
<dbReference type="AlphaFoldDB" id="A0AA41UEH4"/>
<keyword evidence="3" id="KW-1185">Reference proteome</keyword>
<dbReference type="Proteomes" id="UP001156140">
    <property type="component" value="Unassembled WGS sequence"/>
</dbReference>
<dbReference type="PANTHER" id="PTHR38590">
    <property type="entry name" value="BLL0828 PROTEIN"/>
    <property type="match status" value="1"/>
</dbReference>
<name>A0AA41UEH4_9HYPH</name>
<dbReference type="InterPro" id="IPR047216">
    <property type="entry name" value="Endonuclease_DUF559_bact"/>
</dbReference>
<dbReference type="PANTHER" id="PTHR38590:SF1">
    <property type="entry name" value="BLL0828 PROTEIN"/>
    <property type="match status" value="1"/>
</dbReference>
<comment type="caution">
    <text evidence="2">The sequence shown here is derived from an EMBL/GenBank/DDBJ whole genome shotgun (WGS) entry which is preliminary data.</text>
</comment>
<organism evidence="2 3">
    <name type="scientific">Paradevosia shaoguanensis</name>
    <dbReference type="NCBI Taxonomy" id="1335043"/>
    <lineage>
        <taxon>Bacteria</taxon>
        <taxon>Pseudomonadati</taxon>
        <taxon>Pseudomonadota</taxon>
        <taxon>Alphaproteobacteria</taxon>
        <taxon>Hyphomicrobiales</taxon>
        <taxon>Devosiaceae</taxon>
        <taxon>Paradevosia</taxon>
    </lineage>
</organism>